<sequence>MSVESDAPDLRERLNHEWYMLSADQGLFQPDAPEFLLAVGDGGTAHPDSLRWARVALTVDCDLAGAGAEAGVTGRGTGHPDFAMLSLDGTVLVRGAKGEEWTDCVLLRNPHRLPSLRELGTRMAASPETPQATRDALERWLSHTWAD</sequence>
<accession>A0A5J6GPD6</accession>
<dbReference type="KEGG" id="ska:CP970_08235"/>
<keyword evidence="2" id="KW-1185">Reference proteome</keyword>
<name>A0A5J6GPD6_STRKN</name>
<evidence type="ECO:0000313" key="2">
    <source>
        <dbReference type="Proteomes" id="UP000325529"/>
    </source>
</evidence>
<evidence type="ECO:0000313" key="1">
    <source>
        <dbReference type="EMBL" id="QEU97187.1"/>
    </source>
</evidence>
<organism evidence="1 2">
    <name type="scientific">Streptomyces kanamyceticus</name>
    <dbReference type="NCBI Taxonomy" id="1967"/>
    <lineage>
        <taxon>Bacteria</taxon>
        <taxon>Bacillati</taxon>
        <taxon>Actinomycetota</taxon>
        <taxon>Actinomycetes</taxon>
        <taxon>Kitasatosporales</taxon>
        <taxon>Streptomycetaceae</taxon>
        <taxon>Streptomyces</taxon>
    </lineage>
</organism>
<gene>
    <name evidence="1" type="ORF">CP970_08235</name>
</gene>
<dbReference type="EMBL" id="CP023699">
    <property type="protein sequence ID" value="QEU97187.1"/>
    <property type="molecule type" value="Genomic_DNA"/>
</dbReference>
<proteinExistence type="predicted"/>
<dbReference type="AlphaFoldDB" id="A0A5J6GPD6"/>
<dbReference type="OrthoDB" id="3390284at2"/>
<reference evidence="1 2" key="1">
    <citation type="submission" date="2017-09" db="EMBL/GenBank/DDBJ databases">
        <authorList>
            <person name="Lee N."/>
            <person name="Cho B.-K."/>
        </authorList>
    </citation>
    <scope>NUCLEOTIDE SEQUENCE [LARGE SCALE GENOMIC DNA]</scope>
    <source>
        <strain evidence="1 2">ATCC 12853</strain>
    </source>
</reference>
<dbReference type="Proteomes" id="UP000325529">
    <property type="component" value="Chromosome"/>
</dbReference>
<protein>
    <submittedName>
        <fullName evidence="1">Uncharacterized protein</fullName>
    </submittedName>
</protein>